<evidence type="ECO:0000256" key="2">
    <source>
        <dbReference type="SAM" id="MobiDB-lite"/>
    </source>
</evidence>
<reference evidence="3 4" key="1">
    <citation type="submission" date="2023-06" db="EMBL/GenBank/DDBJ databases">
        <title>Pelomonas sp. APW6 16S ribosomal RNA gene genome sequencing and assembly.</title>
        <authorList>
            <person name="Woo H."/>
        </authorList>
    </citation>
    <scope>NUCLEOTIDE SEQUENCE [LARGE SCALE GENOMIC DNA]</scope>
    <source>
        <strain evidence="3 4">APW6</strain>
    </source>
</reference>
<evidence type="ECO:0000313" key="3">
    <source>
        <dbReference type="EMBL" id="MDL5034380.1"/>
    </source>
</evidence>
<dbReference type="Proteomes" id="UP001238603">
    <property type="component" value="Unassembled WGS sequence"/>
</dbReference>
<feature type="coiled-coil region" evidence="1">
    <location>
        <begin position="124"/>
        <end position="151"/>
    </location>
</feature>
<protein>
    <submittedName>
        <fullName evidence="3">Uncharacterized protein</fullName>
    </submittedName>
</protein>
<organism evidence="3 4">
    <name type="scientific">Roseateles subflavus</name>
    <dbReference type="NCBI Taxonomy" id="3053353"/>
    <lineage>
        <taxon>Bacteria</taxon>
        <taxon>Pseudomonadati</taxon>
        <taxon>Pseudomonadota</taxon>
        <taxon>Betaproteobacteria</taxon>
        <taxon>Burkholderiales</taxon>
        <taxon>Sphaerotilaceae</taxon>
        <taxon>Roseateles</taxon>
    </lineage>
</organism>
<name>A0ABT7LRP3_9BURK</name>
<feature type="region of interest" description="Disordered" evidence="2">
    <location>
        <begin position="225"/>
        <end position="287"/>
    </location>
</feature>
<feature type="compositionally biased region" description="Low complexity" evidence="2">
    <location>
        <begin position="225"/>
        <end position="238"/>
    </location>
</feature>
<feature type="coiled-coil region" evidence="1">
    <location>
        <begin position="21"/>
        <end position="48"/>
    </location>
</feature>
<feature type="compositionally biased region" description="Basic and acidic residues" evidence="2">
    <location>
        <begin position="253"/>
        <end position="263"/>
    </location>
</feature>
<keyword evidence="4" id="KW-1185">Reference proteome</keyword>
<dbReference type="RefSeq" id="WP_285984455.1">
    <property type="nucleotide sequence ID" value="NZ_JASVDS010000008.1"/>
</dbReference>
<accession>A0ABT7LRP3</accession>
<dbReference type="EMBL" id="JASVDS010000008">
    <property type="protein sequence ID" value="MDL5034380.1"/>
    <property type="molecule type" value="Genomic_DNA"/>
</dbReference>
<evidence type="ECO:0000313" key="4">
    <source>
        <dbReference type="Proteomes" id="UP001238603"/>
    </source>
</evidence>
<evidence type="ECO:0000256" key="1">
    <source>
        <dbReference type="SAM" id="Coils"/>
    </source>
</evidence>
<sequence>MFNAQQEFDWMLFDFERNLQGERHANEVQSLEEQLESARASLRRAGLKCGRLQALLSVIEKTLSSYEPRHPILNDERLRDAVCEKGMDAFQSGATLRQVAQLAGGLAVPGVEGGVSFAALAKALVAANAQVTELKSNHAQLEGRYKGLLEDTVRHRAQRAAFRAELGRVAPNNPLVQDAGLRQRVSDAGLSAWAYTAALPDQRWKAVDLAGATFMLTYKPASHGASGLAGASQGTSGSFDGGAGVDDEVVPDDGGHPLDHGQDDWVPDGPEELVSVSPLGGPDDQQV</sequence>
<keyword evidence="1" id="KW-0175">Coiled coil</keyword>
<gene>
    <name evidence="3" type="ORF">QRD43_20930</name>
</gene>
<proteinExistence type="predicted"/>
<comment type="caution">
    <text evidence="3">The sequence shown here is derived from an EMBL/GenBank/DDBJ whole genome shotgun (WGS) entry which is preliminary data.</text>
</comment>